<reference evidence="1 2" key="1">
    <citation type="submission" date="2024-03" db="EMBL/GenBank/DDBJ databases">
        <authorList>
            <person name="Gkanogiannis A."/>
            <person name="Becerra Lopez-Lavalle L."/>
        </authorList>
    </citation>
    <scope>NUCLEOTIDE SEQUENCE [LARGE SCALE GENOMIC DNA]</scope>
</reference>
<dbReference type="EMBL" id="OZ021738">
    <property type="protein sequence ID" value="CAK9321225.1"/>
    <property type="molecule type" value="Genomic_DNA"/>
</dbReference>
<organism evidence="1 2">
    <name type="scientific">Citrullus colocynthis</name>
    <name type="common">colocynth</name>
    <dbReference type="NCBI Taxonomy" id="252529"/>
    <lineage>
        <taxon>Eukaryota</taxon>
        <taxon>Viridiplantae</taxon>
        <taxon>Streptophyta</taxon>
        <taxon>Embryophyta</taxon>
        <taxon>Tracheophyta</taxon>
        <taxon>Spermatophyta</taxon>
        <taxon>Magnoliopsida</taxon>
        <taxon>eudicotyledons</taxon>
        <taxon>Gunneridae</taxon>
        <taxon>Pentapetalae</taxon>
        <taxon>rosids</taxon>
        <taxon>fabids</taxon>
        <taxon>Cucurbitales</taxon>
        <taxon>Cucurbitaceae</taxon>
        <taxon>Benincaseae</taxon>
        <taxon>Citrullus</taxon>
    </lineage>
</organism>
<evidence type="ECO:0000313" key="1">
    <source>
        <dbReference type="EMBL" id="CAK9321225.1"/>
    </source>
</evidence>
<proteinExistence type="predicted"/>
<protein>
    <submittedName>
        <fullName evidence="1">Uncharacterized protein</fullName>
    </submittedName>
</protein>
<dbReference type="PANTHER" id="PTHR35101">
    <property type="entry name" value="OS02G0162600 PROTEIN"/>
    <property type="match status" value="1"/>
</dbReference>
<accession>A0ABP0YL36</accession>
<name>A0ABP0YL36_9ROSI</name>
<sequence>MLIRLNVGTIFHCKYVVLAQSIEQKVNGKLYKVLSLFFPNITLSARPIRAPNFNILNHHPPTSNSPKKMANSRIARFITEVAPPQIISVMRRRTSKVLDTISEEEKECSKNEYTAASPRSLTSSNTPAAMAVGANSMYFVRNIRSFSKFSD</sequence>
<evidence type="ECO:0000313" key="2">
    <source>
        <dbReference type="Proteomes" id="UP001642487"/>
    </source>
</evidence>
<gene>
    <name evidence="1" type="ORF">CITCOLO1_LOCUS13293</name>
</gene>
<dbReference type="PANTHER" id="PTHR35101:SF12">
    <property type="entry name" value="OS02G0162600 PROTEIN"/>
    <property type="match status" value="1"/>
</dbReference>
<dbReference type="Proteomes" id="UP001642487">
    <property type="component" value="Chromosome 4"/>
</dbReference>
<keyword evidence="2" id="KW-1185">Reference proteome</keyword>